<dbReference type="KEGG" id="mha:HF1_09170"/>
<protein>
    <submittedName>
        <fullName evidence="1">Uncharacterized protein</fullName>
    </submittedName>
</protein>
<dbReference type="AlphaFoldDB" id="E8ZIF4"/>
<gene>
    <name evidence="1" type="ordered locus">HF1_09170</name>
</gene>
<reference evidence="1 2" key="1">
    <citation type="journal article" date="2011" name="J. Bacteriol.">
        <title>Complete genome sequence of Mycoplasma haemofelis, a hemotropic mycoplasma.</title>
        <authorList>
            <person name="Barker E.N."/>
            <person name="Helps C.R."/>
            <person name="Peters I.R."/>
            <person name="Darby A.C."/>
            <person name="Radford A.D."/>
            <person name="Tasker S."/>
        </authorList>
    </citation>
    <scope>NUCLEOTIDE SEQUENCE [LARGE SCALE GENOMIC DNA]</scope>
    <source>
        <strain evidence="1 2">Langford 1</strain>
    </source>
</reference>
<name>E8ZIF4_MYCHL</name>
<keyword evidence="2" id="KW-1185">Reference proteome</keyword>
<proteinExistence type="predicted"/>
<dbReference type="EMBL" id="FR773153">
    <property type="protein sequence ID" value="CBY92925.1"/>
    <property type="molecule type" value="Genomic_DNA"/>
</dbReference>
<evidence type="ECO:0000313" key="1">
    <source>
        <dbReference type="EMBL" id="CBY92925.1"/>
    </source>
</evidence>
<dbReference type="HOGENOM" id="CLU_098620_3_0_14"/>
<organism evidence="1 2">
    <name type="scientific">Mycoplasma haemofelis (strain Langford 1)</name>
    <name type="common">Haemobartonella felis</name>
    <dbReference type="NCBI Taxonomy" id="941640"/>
    <lineage>
        <taxon>Bacteria</taxon>
        <taxon>Bacillati</taxon>
        <taxon>Mycoplasmatota</taxon>
        <taxon>Mollicutes</taxon>
        <taxon>Mycoplasmataceae</taxon>
        <taxon>Mycoplasma</taxon>
    </lineage>
</organism>
<evidence type="ECO:0000313" key="2">
    <source>
        <dbReference type="Proteomes" id="UP000008637"/>
    </source>
</evidence>
<dbReference type="OrthoDB" id="9831175at2"/>
<sequence>MSASKLGLASLAGAGGIGGGFGIYKLYGSSGDEKSSSPRTIADKLRDEKFSILGLGSAQHWQDIKAEYDKKKSDSTKVFSSTGQLEDVCKEVLAKPEEDPDYQKAKRWCVTPVTISEHLSKFNLKALNTSDTTDQGEWTKKVTEYEKPENADKKIADLTTLNGSNKEEQIRNKCKEIINKKSYEDSFFELLDKSKLWCFIPLAEQH</sequence>
<dbReference type="Proteomes" id="UP000008637">
    <property type="component" value="Chromosome"/>
</dbReference>
<accession>E8ZIF4</accession>